<dbReference type="EMBL" id="CP009506">
    <property type="protein sequence ID" value="AKB28696.1"/>
    <property type="molecule type" value="Genomic_DNA"/>
</dbReference>
<dbReference type="GO" id="GO:0003700">
    <property type="term" value="F:DNA-binding transcription factor activity"/>
    <property type="evidence" value="ECO:0007669"/>
    <property type="project" value="InterPro"/>
</dbReference>
<evidence type="ECO:0000259" key="4">
    <source>
        <dbReference type="PROSITE" id="PS50995"/>
    </source>
</evidence>
<dbReference type="InterPro" id="IPR036390">
    <property type="entry name" value="WH_DNA-bd_sf"/>
</dbReference>
<dbReference type="Proteomes" id="UP000033111">
    <property type="component" value="Chromosome"/>
</dbReference>
<protein>
    <submittedName>
        <fullName evidence="5">Transcriptional regulator, MarR family</fullName>
    </submittedName>
</protein>
<keyword evidence="3" id="KW-0804">Transcription</keyword>
<dbReference type="PANTHER" id="PTHR42756">
    <property type="entry name" value="TRANSCRIPTIONAL REGULATOR, MARR"/>
    <property type="match status" value="1"/>
</dbReference>
<dbReference type="HOGENOM" id="CLU_083287_22_3_2"/>
<evidence type="ECO:0000256" key="1">
    <source>
        <dbReference type="ARBA" id="ARBA00023015"/>
    </source>
</evidence>
<dbReference type="OrthoDB" id="10712at2157"/>
<dbReference type="PROSITE" id="PS50995">
    <property type="entry name" value="HTH_MARR_2"/>
    <property type="match status" value="1"/>
</dbReference>
<dbReference type="KEGG" id="msw:MSSIT_1977"/>
<keyword evidence="2" id="KW-0238">DNA-binding</keyword>
<reference evidence="5 6" key="1">
    <citation type="submission" date="2014-07" db="EMBL/GenBank/DDBJ databases">
        <title>Methanogenic archaea and the global carbon cycle.</title>
        <authorList>
            <person name="Henriksen J.R."/>
            <person name="Luke J."/>
            <person name="Reinhart S."/>
            <person name="Benedict M.N."/>
            <person name="Youngblut N.D."/>
            <person name="Metcalf M.E."/>
            <person name="Whitaker R.J."/>
            <person name="Metcalf W.W."/>
        </authorList>
    </citation>
    <scope>NUCLEOTIDE SEQUENCE [LARGE SCALE GENOMIC DNA]</scope>
    <source>
        <strain evidence="5 6">T4/M</strain>
    </source>
</reference>
<dbReference type="AlphaFoldDB" id="A0A0E3L8K8"/>
<evidence type="ECO:0000256" key="2">
    <source>
        <dbReference type="ARBA" id="ARBA00023125"/>
    </source>
</evidence>
<keyword evidence="6" id="KW-1185">Reference proteome</keyword>
<dbReference type="PANTHER" id="PTHR42756:SF1">
    <property type="entry name" value="TRANSCRIPTIONAL REPRESSOR OF EMRAB OPERON"/>
    <property type="match status" value="1"/>
</dbReference>
<feature type="domain" description="HTH marR-type" evidence="4">
    <location>
        <begin position="1"/>
        <end position="155"/>
    </location>
</feature>
<sequence length="161" mass="18709">MDSECGRKVRLMNLEFRALYTKLFEDRFFRKMAASQNAEIKELNKNQPLVIMLIGLVKEIMPSTIGTYTGMDRSSLSRMVDSLEEKGFVRRKNDPADRRKVLVSLTEKGERCYEFLNEITEEIAAEILGLGEEQDFRDFEKSLETMLRVLRKIDSAITSRK</sequence>
<evidence type="ECO:0000313" key="5">
    <source>
        <dbReference type="EMBL" id="AKB28696.1"/>
    </source>
</evidence>
<dbReference type="GO" id="GO:0003677">
    <property type="term" value="F:DNA binding"/>
    <property type="evidence" value="ECO:0007669"/>
    <property type="project" value="UniProtKB-KW"/>
</dbReference>
<dbReference type="SUPFAM" id="SSF46785">
    <property type="entry name" value="Winged helix' DNA-binding domain"/>
    <property type="match status" value="1"/>
</dbReference>
<dbReference type="PRINTS" id="PR00598">
    <property type="entry name" value="HTHMARR"/>
</dbReference>
<dbReference type="GeneID" id="24860836"/>
<dbReference type="PATRIC" id="fig|1434120.4.peg.2550"/>
<evidence type="ECO:0000256" key="3">
    <source>
        <dbReference type="ARBA" id="ARBA00023163"/>
    </source>
</evidence>
<dbReference type="RefSeq" id="WP_048172248.1">
    <property type="nucleotide sequence ID" value="NZ_CP009506.1"/>
</dbReference>
<organism evidence="5 6">
    <name type="scientific">Methanosarcina siciliae T4/M</name>
    <dbReference type="NCBI Taxonomy" id="1434120"/>
    <lineage>
        <taxon>Archaea</taxon>
        <taxon>Methanobacteriati</taxon>
        <taxon>Methanobacteriota</taxon>
        <taxon>Stenosarchaea group</taxon>
        <taxon>Methanomicrobia</taxon>
        <taxon>Methanosarcinales</taxon>
        <taxon>Methanosarcinaceae</taxon>
        <taxon>Methanosarcina</taxon>
    </lineage>
</organism>
<keyword evidence="1" id="KW-0805">Transcription regulation</keyword>
<dbReference type="PROSITE" id="PS01117">
    <property type="entry name" value="HTH_MARR_1"/>
    <property type="match status" value="1"/>
</dbReference>
<dbReference type="InterPro" id="IPR023187">
    <property type="entry name" value="Tscrpt_reg_MarR-type_CS"/>
</dbReference>
<dbReference type="Pfam" id="PF01047">
    <property type="entry name" value="MarR"/>
    <property type="match status" value="1"/>
</dbReference>
<dbReference type="Gene3D" id="1.10.10.10">
    <property type="entry name" value="Winged helix-like DNA-binding domain superfamily/Winged helix DNA-binding domain"/>
    <property type="match status" value="1"/>
</dbReference>
<dbReference type="InterPro" id="IPR000835">
    <property type="entry name" value="HTH_MarR-typ"/>
</dbReference>
<accession>A0A0E3L8K8</accession>
<evidence type="ECO:0000313" key="6">
    <source>
        <dbReference type="Proteomes" id="UP000033111"/>
    </source>
</evidence>
<dbReference type="SMART" id="SM00347">
    <property type="entry name" value="HTH_MARR"/>
    <property type="match status" value="1"/>
</dbReference>
<dbReference type="InterPro" id="IPR036388">
    <property type="entry name" value="WH-like_DNA-bd_sf"/>
</dbReference>
<proteinExistence type="predicted"/>
<name>A0A0E3L8K8_9EURY</name>
<gene>
    <name evidence="5" type="ORF">MSSIT_1977</name>
</gene>